<feature type="non-terminal residue" evidence="2">
    <location>
        <position position="1"/>
    </location>
</feature>
<comment type="caution">
    <text evidence="2">The sequence shown here is derived from an EMBL/GenBank/DDBJ whole genome shotgun (WGS) entry which is preliminary data.</text>
</comment>
<evidence type="ECO:0000259" key="1">
    <source>
        <dbReference type="Pfam" id="PF13842"/>
    </source>
</evidence>
<dbReference type="Proteomes" id="UP000215902">
    <property type="component" value="Unassembled WGS sequence"/>
</dbReference>
<sequence length="159" mass="17874">VELKPLTATSYNSFMGGVDKLDSGLQPYSPNRRTQKWFAKLGAHFFLVLVRNGWVVFQSRGGSYDFLKFLELTIKGFIQTTGPARSRQIQAQPGTGPNRQQHLLKRLRPTGAQARPAKRCRQCYKSGRVKKTVYCCNHCQGNPGLCAVPCFGDWHANQN</sequence>
<feature type="domain" description="PiggyBac transposable element-derived protein 4 C-terminal zinc-finger" evidence="1">
    <location>
        <begin position="117"/>
        <end position="155"/>
    </location>
</feature>
<gene>
    <name evidence="2" type="ORF">BOX15_Mlig020342g1</name>
</gene>
<dbReference type="InterPro" id="IPR032718">
    <property type="entry name" value="PGBD4_Znf_C"/>
</dbReference>
<dbReference type="PANTHER" id="PTHR46599">
    <property type="entry name" value="PIGGYBAC TRANSPOSABLE ELEMENT-DERIVED PROTEIN 4"/>
    <property type="match status" value="1"/>
</dbReference>
<name>A0A267E6Y6_9PLAT</name>
<accession>A0A267E6Y6</accession>
<dbReference type="Pfam" id="PF13842">
    <property type="entry name" value="zf-Tnp_2"/>
    <property type="match status" value="1"/>
</dbReference>
<dbReference type="OrthoDB" id="6112068at2759"/>
<dbReference type="EMBL" id="NIVC01002501">
    <property type="protein sequence ID" value="PAA57331.1"/>
    <property type="molecule type" value="Genomic_DNA"/>
</dbReference>
<dbReference type="PANTHER" id="PTHR46599:SF3">
    <property type="entry name" value="PIGGYBAC TRANSPOSABLE ELEMENT-DERIVED PROTEIN 4"/>
    <property type="match status" value="1"/>
</dbReference>
<dbReference type="AlphaFoldDB" id="A0A267E6Y6"/>
<organism evidence="2 3">
    <name type="scientific">Macrostomum lignano</name>
    <dbReference type="NCBI Taxonomy" id="282301"/>
    <lineage>
        <taxon>Eukaryota</taxon>
        <taxon>Metazoa</taxon>
        <taxon>Spiralia</taxon>
        <taxon>Lophotrochozoa</taxon>
        <taxon>Platyhelminthes</taxon>
        <taxon>Rhabditophora</taxon>
        <taxon>Macrostomorpha</taxon>
        <taxon>Macrostomida</taxon>
        <taxon>Macrostomidae</taxon>
        <taxon>Macrostomum</taxon>
    </lineage>
</organism>
<evidence type="ECO:0000313" key="3">
    <source>
        <dbReference type="Proteomes" id="UP000215902"/>
    </source>
</evidence>
<evidence type="ECO:0000313" key="2">
    <source>
        <dbReference type="EMBL" id="PAA57331.1"/>
    </source>
</evidence>
<keyword evidence="3" id="KW-1185">Reference proteome</keyword>
<proteinExistence type="predicted"/>
<protein>
    <recommendedName>
        <fullName evidence="1">PiggyBac transposable element-derived protein 4 C-terminal zinc-finger domain-containing protein</fullName>
    </recommendedName>
</protein>
<dbReference type="STRING" id="282301.A0A267E6Y6"/>
<reference evidence="2 3" key="1">
    <citation type="submission" date="2017-06" db="EMBL/GenBank/DDBJ databases">
        <title>A platform for efficient transgenesis in Macrostomum lignano, a flatworm model organism for stem cell research.</title>
        <authorList>
            <person name="Berezikov E."/>
        </authorList>
    </citation>
    <scope>NUCLEOTIDE SEQUENCE [LARGE SCALE GENOMIC DNA]</scope>
    <source>
        <strain evidence="2">DV1</strain>
        <tissue evidence="2">Whole organism</tissue>
    </source>
</reference>